<dbReference type="STRING" id="77166.N6TMU2"/>
<dbReference type="EMBL" id="KB631866">
    <property type="protein sequence ID" value="ERL86808.1"/>
    <property type="molecule type" value="Genomic_DNA"/>
</dbReference>
<reference evidence="10" key="2">
    <citation type="submission" date="2024-08" db="UniProtKB">
        <authorList>
            <consortium name="EnsemblMetazoa"/>
        </authorList>
    </citation>
    <scope>IDENTIFICATION</scope>
</reference>
<evidence type="ECO:0000259" key="6">
    <source>
        <dbReference type="Pfam" id="PF10433"/>
    </source>
</evidence>
<dbReference type="InterPro" id="IPR018846">
    <property type="entry name" value="Beta-prop_RSE1/DDB1/CPSF1_1st"/>
</dbReference>
<evidence type="ECO:0000256" key="3">
    <source>
        <dbReference type="ARBA" id="ARBA00038446"/>
    </source>
</evidence>
<dbReference type="EnsemblMetazoa" id="XM_019917299.1">
    <property type="protein sequence ID" value="XP_019772858.1"/>
    <property type="gene ID" value="LOC109546368"/>
</dbReference>
<dbReference type="KEGG" id="dpa:109546368"/>
<feature type="domain" description="RSE1/DDB1/CPSF1 second beta-propeller" evidence="7">
    <location>
        <begin position="531"/>
        <end position="962"/>
    </location>
</feature>
<dbReference type="Pfam" id="PF03178">
    <property type="entry name" value="CPSF_A"/>
    <property type="match status" value="1"/>
</dbReference>
<keyword evidence="11" id="KW-1185">Reference proteome</keyword>
<dbReference type="GO" id="GO:0003676">
    <property type="term" value="F:nucleic acid binding"/>
    <property type="evidence" value="ECO:0007669"/>
    <property type="project" value="InterPro"/>
</dbReference>
<name>N6TMU2_DENPD</name>
<evidence type="ECO:0000259" key="5">
    <source>
        <dbReference type="Pfam" id="PF03178"/>
    </source>
</evidence>
<evidence type="ECO:0000313" key="12">
    <source>
        <dbReference type="Proteomes" id="UP000030742"/>
    </source>
</evidence>
<dbReference type="InterPro" id="IPR004871">
    <property type="entry name" value="RSE1/DDB1/CPSF1_C"/>
</dbReference>
<keyword evidence="2" id="KW-0539">Nucleus</keyword>
<dbReference type="Gene3D" id="2.130.10.10">
    <property type="entry name" value="YVTN repeat-like/Quinoprotein amine dehydrogenase"/>
    <property type="match status" value="2"/>
</dbReference>
<evidence type="ECO:0000256" key="2">
    <source>
        <dbReference type="ARBA" id="ARBA00023242"/>
    </source>
</evidence>
<dbReference type="FunFam" id="2.130.10.10:FF:002223">
    <property type="entry name" value="Cleavage and polyadenylation specific factor 1"/>
    <property type="match status" value="1"/>
</dbReference>
<feature type="domain" description="RSE1/DDB1/CPSF1 C-terminal" evidence="5">
    <location>
        <begin position="1037"/>
        <end position="1373"/>
    </location>
</feature>
<feature type="domain" description="RSE1/DDB1/CPSF1 first beta-propeller" evidence="6">
    <location>
        <begin position="14"/>
        <end position="406"/>
    </location>
</feature>
<dbReference type="EnsemblMetazoa" id="XM_019917297.1">
    <property type="protein sequence ID" value="XP_019772856.1"/>
    <property type="gene ID" value="LOC109546368"/>
</dbReference>
<evidence type="ECO:0000313" key="10">
    <source>
        <dbReference type="EnsemblMetazoa" id="XP_019772856.1"/>
    </source>
</evidence>
<evidence type="ECO:0000256" key="1">
    <source>
        <dbReference type="ARBA" id="ARBA00004642"/>
    </source>
</evidence>
<feature type="non-terminal residue" evidence="8">
    <location>
        <position position="1"/>
    </location>
</feature>
<evidence type="ECO:0000313" key="8">
    <source>
        <dbReference type="EMBL" id="ENN81834.1"/>
    </source>
</evidence>
<proteinExistence type="inferred from homology"/>
<dbReference type="OrthoDB" id="6109at2759"/>
<evidence type="ECO:0000256" key="4">
    <source>
        <dbReference type="ARBA" id="ARBA00068483"/>
    </source>
</evidence>
<dbReference type="InterPro" id="IPR058543">
    <property type="entry name" value="Beta-prop_RSE1/DDB1/CPSF1_2nd"/>
</dbReference>
<dbReference type="InterPro" id="IPR015943">
    <property type="entry name" value="WD40/YVTN_repeat-like_dom_sf"/>
</dbReference>
<organism evidence="8">
    <name type="scientific">Dendroctonus ponderosae</name>
    <name type="common">Mountain pine beetle</name>
    <dbReference type="NCBI Taxonomy" id="77166"/>
    <lineage>
        <taxon>Eukaryota</taxon>
        <taxon>Metazoa</taxon>
        <taxon>Ecdysozoa</taxon>
        <taxon>Arthropoda</taxon>
        <taxon>Hexapoda</taxon>
        <taxon>Insecta</taxon>
        <taxon>Pterygota</taxon>
        <taxon>Neoptera</taxon>
        <taxon>Endopterygota</taxon>
        <taxon>Coleoptera</taxon>
        <taxon>Polyphaga</taxon>
        <taxon>Cucujiformia</taxon>
        <taxon>Curculionidae</taxon>
        <taxon>Scolytinae</taxon>
        <taxon>Dendroctonus</taxon>
    </lineage>
</organism>
<dbReference type="InterPro" id="IPR050358">
    <property type="entry name" value="RSE1/DDB1/CFT1"/>
</dbReference>
<dbReference type="HOGENOM" id="CLU_002414_0_0_1"/>
<dbReference type="Proteomes" id="UP000019118">
    <property type="component" value="Unassembled WGS sequence"/>
</dbReference>
<accession>N6TMU2</accession>
<evidence type="ECO:0000313" key="9">
    <source>
        <dbReference type="EMBL" id="ERL86808.1"/>
    </source>
</evidence>
<dbReference type="GO" id="GO:0005654">
    <property type="term" value="C:nucleoplasm"/>
    <property type="evidence" value="ECO:0007669"/>
    <property type="project" value="UniProtKB-SubCell"/>
</dbReference>
<gene>
    <name evidence="10" type="primary">109546368</name>
    <name evidence="9" type="ORF">D910_04212</name>
    <name evidence="8" type="ORF">YQE_01773</name>
</gene>
<dbReference type="FunFam" id="2.130.10.10:FF:000100">
    <property type="entry name" value="Cleavage and polyadenylation specificity factor subunit 1"/>
    <property type="match status" value="1"/>
</dbReference>
<comment type="similarity">
    <text evidence="3">Belongs to the CPSF1 family.</text>
</comment>
<dbReference type="EnsemblMetazoa" id="XM_019917298.1">
    <property type="protein sequence ID" value="XP_019772857.1"/>
    <property type="gene ID" value="LOC109546368"/>
</dbReference>
<comment type="subcellular location">
    <subcellularLocation>
        <location evidence="1">Nucleus</location>
        <location evidence="1">Nucleoplasm</location>
    </subcellularLocation>
</comment>
<dbReference type="Proteomes" id="UP000030742">
    <property type="component" value="Unassembled WGS sequence"/>
</dbReference>
<dbReference type="FunFam" id="2.130.10.10:FF:000118">
    <property type="entry name" value="Cleavage and polyadenylation specificity factor subunit 1"/>
    <property type="match status" value="1"/>
</dbReference>
<dbReference type="Pfam" id="PF23726">
    <property type="entry name" value="Beta-prop_RSE1_2nd"/>
    <property type="match status" value="1"/>
</dbReference>
<sequence>MFSVCKQTHQPTGVEHAISCFFFNKTEKSLVTAGANILKVFRLIPNVEQKTKQERYSEFFPPKSKLECVAQFQLFGNVMSLQRVTLANNPRDSLLLGFSDAKLSVVEYDPENHELKTLSLHYFEEDDMKDGWTHFHHIPIVRADPENRCAVMTIFGKKLVILPFRRETAIDDGDSDVKPTSSSNVGGKSPILASYMIVMKDFIDKIDNIIDIQFLHGYYEPTLLILYEPLKTFAGRVAVRSDTCAMAAISLNLQQKVHPIIWSVSNLPFDCLRAVPIKKPLGGTLIFAVNSLIYLNQSIPPYGVSVNSIGETSSSFPLKSQDDVKISFDCAQVGFLDDDALVLSLKGGELYVLTLLADSMRYVRNFHFEKAAASVLTTCVCICENNFLFLGSRLGNSLLLRFTEKANEVITLDESEEPSAKRARNKIIEQGEKVSDSLTDFIASDVMDIRDPEELEVYGNQKQTGVQITSYTFEVCDSLLNIGPCGQISVGEPAFLSEEFHNNPDHNLELVTTAGYGKNGALCVLQRSIKPQIVTTFTLPGCSNIWTIKSGDDMHSYLILSQEESTMVLQTGQEINEIDNTGFLTHQPTVFAGNLGNNKYVVQVTTVSVRLLQGAVQLQHVPMDLSCPIVHVSSADPYMSLMAEDGQIITLMLRETRGSAKLVISKSTLSNSPPVSTICMYKDTSGLFTNKIPEEFTHVPQHFITDISDLKNETENEDDLLYGDNDFKMPSLSKAAPKPKVFYNWWKKYLTPNKPTYWLFVVRENSNMEIYSVPDFKLSFYVQNLCFGHKVLIDSLESVMLNAMPHSNEAQIQREYEVKEIIMAGLGNEGSRPLLFIRLEKALYIYEVFRFYKGNLKLRFRRLKHEIIYNPNVSGFIETENSDFFILQQKISRLRYFENIAGYNGVFVCGGNPYWIFFGKRGELRTHPMNVDGEVLNFAPFNNVNCPDGFLYFNRKSELRIGILPTHLSYDAPWPVRKVPLRCNPHFVTYHLESKTYCLVTSLSEPSNSYYRFNGEDKELTVEDGKDERFPFPHQEKFSLMLFSPVSWDVIPNTKIDLDEWEHVTCLRNVQLEYEGARSGLKGYIAVGTNYNYGEDVTSRGRILIYDIIEVVPEPGQPLTKNKFKEIYAKEQKGPVTALSQVKGFLISAVGQKIYIWQLKDNDLIGIAFIDTQVYTHQILTIKNLILIADVYQSISLLRFQEEFRTLSMVSRDLRLCEVYAIEYMIDNGNMGFLLSDREKNITICMYQPEARESLGGQRLLRKADFHLGQAVTTFFRIKCKLGELGDDKKHMSGADRRHITMFATLDGGLGYIMPVAEKTYRRLLMLQNVMVSHGSHIGGLNPKSFRTFKSFRRSLTNPARSVIDGEVVWNFMQLPITEKIEMSKKIGTKLEELQEDLSDIQKLTNHF</sequence>
<evidence type="ECO:0000259" key="7">
    <source>
        <dbReference type="Pfam" id="PF23726"/>
    </source>
</evidence>
<dbReference type="PANTHER" id="PTHR10644">
    <property type="entry name" value="DNA REPAIR/RNA PROCESSING CPSF FAMILY"/>
    <property type="match status" value="1"/>
</dbReference>
<evidence type="ECO:0000313" key="11">
    <source>
        <dbReference type="Proteomes" id="UP000019118"/>
    </source>
</evidence>
<protein>
    <recommendedName>
        <fullName evidence="4">Cleavage and polyadenylation specificity factor subunit 1</fullName>
    </recommendedName>
</protein>
<dbReference type="Gene3D" id="1.10.150.910">
    <property type="match status" value="1"/>
</dbReference>
<reference evidence="11 12" key="1">
    <citation type="journal article" date="2013" name="Genome Biol.">
        <title>Draft genome of the mountain pine beetle, Dendroctonus ponderosae Hopkins, a major forest pest.</title>
        <authorList>
            <person name="Keeling C.I."/>
            <person name="Yuen M.M."/>
            <person name="Liao N.Y."/>
            <person name="Docking T.R."/>
            <person name="Chan S.K."/>
            <person name="Taylor G.A."/>
            <person name="Palmquist D.L."/>
            <person name="Jackman S.D."/>
            <person name="Nguyen A."/>
            <person name="Li M."/>
            <person name="Henderson H."/>
            <person name="Janes J.K."/>
            <person name="Zhao Y."/>
            <person name="Pandoh P."/>
            <person name="Moore R."/>
            <person name="Sperling F.A."/>
            <person name="Huber D.P."/>
            <person name="Birol I."/>
            <person name="Jones S.J."/>
            <person name="Bohlmann J."/>
        </authorList>
    </citation>
    <scope>NUCLEOTIDE SEQUENCE</scope>
</reference>
<dbReference type="Pfam" id="PF10433">
    <property type="entry name" value="Beta-prop_RSE1_1st"/>
    <property type="match status" value="1"/>
</dbReference>
<dbReference type="OMA" id="PMTKFKL"/>
<dbReference type="EMBL" id="KB740047">
    <property type="protein sequence ID" value="ENN81834.1"/>
    <property type="molecule type" value="Genomic_DNA"/>
</dbReference>